<reference evidence="1" key="1">
    <citation type="submission" date="2018-06" db="EMBL/GenBank/DDBJ databases">
        <authorList>
            <person name="Zhirakovskaya E."/>
        </authorList>
    </citation>
    <scope>NUCLEOTIDE SEQUENCE</scope>
</reference>
<dbReference type="AlphaFoldDB" id="A0A3B0YUC2"/>
<gene>
    <name evidence="1" type="ORF">MNBD_GAMMA12-3081</name>
</gene>
<name>A0A3B0YUC2_9ZZZZ</name>
<accession>A0A3B0YUC2</accession>
<evidence type="ECO:0000313" key="1">
    <source>
        <dbReference type="EMBL" id="VAW78912.1"/>
    </source>
</evidence>
<organism evidence="1">
    <name type="scientific">hydrothermal vent metagenome</name>
    <dbReference type="NCBI Taxonomy" id="652676"/>
    <lineage>
        <taxon>unclassified sequences</taxon>
        <taxon>metagenomes</taxon>
        <taxon>ecological metagenomes</taxon>
    </lineage>
</organism>
<protein>
    <submittedName>
        <fullName evidence="1">Uncharacterized protein</fullName>
    </submittedName>
</protein>
<proteinExistence type="predicted"/>
<dbReference type="EMBL" id="UOFL01000169">
    <property type="protein sequence ID" value="VAW78912.1"/>
    <property type="molecule type" value="Genomic_DNA"/>
</dbReference>
<sequence>MKRSVIINPALKYASESSDLVVHFGTSESAKMPTIFDGQLSPDRPA</sequence>